<organism evidence="2 3">
    <name type="scientific">Agrocybe chaxingu</name>
    <dbReference type="NCBI Taxonomy" id="84603"/>
    <lineage>
        <taxon>Eukaryota</taxon>
        <taxon>Fungi</taxon>
        <taxon>Dikarya</taxon>
        <taxon>Basidiomycota</taxon>
        <taxon>Agaricomycotina</taxon>
        <taxon>Agaricomycetes</taxon>
        <taxon>Agaricomycetidae</taxon>
        <taxon>Agaricales</taxon>
        <taxon>Agaricineae</taxon>
        <taxon>Strophariaceae</taxon>
        <taxon>Agrocybe</taxon>
    </lineage>
</organism>
<comment type="caution">
    <text evidence="2">The sequence shown here is derived from an EMBL/GenBank/DDBJ whole genome shotgun (WGS) entry which is preliminary data.</text>
</comment>
<gene>
    <name evidence="2" type="ORF">NLJ89_g4481</name>
</gene>
<dbReference type="AlphaFoldDB" id="A0A9W8K312"/>
<protein>
    <submittedName>
        <fullName evidence="2">Uncharacterized protein</fullName>
    </submittedName>
</protein>
<proteinExistence type="predicted"/>
<evidence type="ECO:0000256" key="1">
    <source>
        <dbReference type="SAM" id="MobiDB-lite"/>
    </source>
</evidence>
<evidence type="ECO:0000313" key="3">
    <source>
        <dbReference type="Proteomes" id="UP001148786"/>
    </source>
</evidence>
<dbReference type="OrthoDB" id="3222453at2759"/>
<feature type="region of interest" description="Disordered" evidence="1">
    <location>
        <begin position="1"/>
        <end position="30"/>
    </location>
</feature>
<keyword evidence="3" id="KW-1185">Reference proteome</keyword>
<sequence>MASPQSGADSPHNDASDAESVSSSSGPATPYRRMNQNTFALCNFIPSGAAVAGTYSRALLGLGHGYPIWESVADLNVPEPRRMRGVSIGDVGILDADGSFLYEFNIYRSSEDPINSGRTPPNFVPLDLPEPSQLARDESRFPPKTILASKTVEVVHVKESPFQISISATAQEGAALILPHGGFSEDLVSTEHLRKYLADHALDWYQHLVQASLTQVHNASLYLVTGCDKTQSWHNAALRSSSAEFKETTTNKGETEYVWVRGAHSHCRSMSLKDGEGQLFAVFVRGIKVALPNRLWLHKIQETRPDDIPYYDVLAPFIDVYHAKALRWLDYVAKRRNTWQSRLEASVIVLLAPLSD</sequence>
<dbReference type="Proteomes" id="UP001148786">
    <property type="component" value="Unassembled WGS sequence"/>
</dbReference>
<evidence type="ECO:0000313" key="2">
    <source>
        <dbReference type="EMBL" id="KAJ3510786.1"/>
    </source>
</evidence>
<reference evidence="2" key="1">
    <citation type="submission" date="2022-07" db="EMBL/GenBank/DDBJ databases">
        <title>Genome Sequence of Agrocybe chaxingu.</title>
        <authorList>
            <person name="Buettner E."/>
        </authorList>
    </citation>
    <scope>NUCLEOTIDE SEQUENCE</scope>
    <source>
        <strain evidence="2">MP-N11</strain>
    </source>
</reference>
<name>A0A9W8K312_9AGAR</name>
<dbReference type="EMBL" id="JANKHO010000371">
    <property type="protein sequence ID" value="KAJ3510786.1"/>
    <property type="molecule type" value="Genomic_DNA"/>
</dbReference>
<accession>A0A9W8K312</accession>